<sequence>MVDGEIHVIPIGATIRGDIEVRGKGPSCRARVRWSDPVTKKRGSKSQTFATREEAEEWIDKIHQAAARGVDPKTATATLKDYGTANWDLAMRGIELKTLDPYRAGWRRRIVPTIGHLPVTMITAGVADRAVAQWIAQGCSRSTIKNTLAALGRIMEQAVRDELIDRNRVEVSGWQKQYDRYEDELDDPRSLALPDWDSLTGLADALVAASWDHERVWGEVVIFMACTAVRIGEASGCRVQDIDVDQWIWQLRRQTTPGPGGLKDKGTKGKRLRRIPIIEELRPLVLRRIALARTRVALDPALATADAGAREGALRNARLFVGPRGGRIDTKGLRRATHWDDVVTDLGYEHLRRHDLRHTGLTWFADAGVPLHRLQQIAGHTDPRITQRYLHPDIDSLQNDGVLLSRHLTGQAPKATDSSGSGPKAVPRLRVVE</sequence>
<keyword evidence="2 4" id="KW-0238">DNA-binding</keyword>
<evidence type="ECO:0000259" key="6">
    <source>
        <dbReference type="PROSITE" id="PS51898"/>
    </source>
</evidence>
<dbReference type="OrthoDB" id="1822491at2"/>
<dbReference type="AlphaFoldDB" id="A0A164MEI0"/>
<dbReference type="Pfam" id="PF00589">
    <property type="entry name" value="Phage_integrase"/>
    <property type="match status" value="1"/>
</dbReference>
<dbReference type="Gene3D" id="1.10.443.10">
    <property type="entry name" value="Intergrase catalytic core"/>
    <property type="match status" value="1"/>
</dbReference>
<gene>
    <name evidence="8" type="ORF">AWN90_31995</name>
</gene>
<comment type="caution">
    <text evidence="8">The sequence shown here is derived from an EMBL/GenBank/DDBJ whole genome shotgun (WGS) entry which is preliminary data.</text>
</comment>
<keyword evidence="9" id="KW-1185">Reference proteome</keyword>
<evidence type="ECO:0000256" key="2">
    <source>
        <dbReference type="ARBA" id="ARBA00023125"/>
    </source>
</evidence>
<feature type="region of interest" description="Disordered" evidence="5">
    <location>
        <begin position="410"/>
        <end position="433"/>
    </location>
</feature>
<dbReference type="InterPro" id="IPR013762">
    <property type="entry name" value="Integrase-like_cat_sf"/>
</dbReference>
<dbReference type="InterPro" id="IPR044068">
    <property type="entry name" value="CB"/>
</dbReference>
<dbReference type="InterPro" id="IPR010998">
    <property type="entry name" value="Integrase_recombinase_N"/>
</dbReference>
<dbReference type="InterPro" id="IPR002104">
    <property type="entry name" value="Integrase_catalytic"/>
</dbReference>
<name>A0A164MEI0_9NOCA</name>
<dbReference type="STRING" id="455432.AWN90_31995"/>
<dbReference type="EMBL" id="LWGR01000007">
    <property type="protein sequence ID" value="KZM73287.1"/>
    <property type="molecule type" value="Genomic_DNA"/>
</dbReference>
<evidence type="ECO:0000313" key="8">
    <source>
        <dbReference type="EMBL" id="KZM73287.1"/>
    </source>
</evidence>
<evidence type="ECO:0000259" key="7">
    <source>
        <dbReference type="PROSITE" id="PS51900"/>
    </source>
</evidence>
<dbReference type="PANTHER" id="PTHR30349:SF64">
    <property type="entry name" value="PROPHAGE INTEGRASE INTD-RELATED"/>
    <property type="match status" value="1"/>
</dbReference>
<dbReference type="PROSITE" id="PS51900">
    <property type="entry name" value="CB"/>
    <property type="match status" value="1"/>
</dbReference>
<evidence type="ECO:0000256" key="3">
    <source>
        <dbReference type="ARBA" id="ARBA00023172"/>
    </source>
</evidence>
<dbReference type="SUPFAM" id="SSF56349">
    <property type="entry name" value="DNA breaking-rejoining enzymes"/>
    <property type="match status" value="1"/>
</dbReference>
<proteinExistence type="inferred from homology"/>
<dbReference type="GO" id="GO:0015074">
    <property type="term" value="P:DNA integration"/>
    <property type="evidence" value="ECO:0007669"/>
    <property type="project" value="InterPro"/>
</dbReference>
<comment type="similarity">
    <text evidence="1">Belongs to the 'phage' integrase family.</text>
</comment>
<dbReference type="Proteomes" id="UP000076512">
    <property type="component" value="Unassembled WGS sequence"/>
</dbReference>
<evidence type="ECO:0000256" key="5">
    <source>
        <dbReference type="SAM" id="MobiDB-lite"/>
    </source>
</evidence>
<dbReference type="PANTHER" id="PTHR30349">
    <property type="entry name" value="PHAGE INTEGRASE-RELATED"/>
    <property type="match status" value="1"/>
</dbReference>
<evidence type="ECO:0000313" key="9">
    <source>
        <dbReference type="Proteomes" id="UP000076512"/>
    </source>
</evidence>
<feature type="domain" description="Core-binding (CB)" evidence="7">
    <location>
        <begin position="73"/>
        <end position="159"/>
    </location>
</feature>
<dbReference type="CDD" id="cd00397">
    <property type="entry name" value="DNA_BRE_C"/>
    <property type="match status" value="1"/>
</dbReference>
<dbReference type="RefSeq" id="WP_067590355.1">
    <property type="nucleotide sequence ID" value="NZ_JABMCZ010000001.1"/>
</dbReference>
<dbReference type="GO" id="GO:0006310">
    <property type="term" value="P:DNA recombination"/>
    <property type="evidence" value="ECO:0007669"/>
    <property type="project" value="UniProtKB-KW"/>
</dbReference>
<dbReference type="InterPro" id="IPR011010">
    <property type="entry name" value="DNA_brk_join_enz"/>
</dbReference>
<accession>A0A164MEI0</accession>
<organism evidence="8 9">
    <name type="scientific">Nocardia terpenica</name>
    <dbReference type="NCBI Taxonomy" id="455432"/>
    <lineage>
        <taxon>Bacteria</taxon>
        <taxon>Bacillati</taxon>
        <taxon>Actinomycetota</taxon>
        <taxon>Actinomycetes</taxon>
        <taxon>Mycobacteriales</taxon>
        <taxon>Nocardiaceae</taxon>
        <taxon>Nocardia</taxon>
    </lineage>
</organism>
<dbReference type="GO" id="GO:0003677">
    <property type="term" value="F:DNA binding"/>
    <property type="evidence" value="ECO:0007669"/>
    <property type="project" value="UniProtKB-UniRule"/>
</dbReference>
<keyword evidence="3" id="KW-0233">DNA recombination</keyword>
<feature type="domain" description="Tyr recombinase" evidence="6">
    <location>
        <begin position="176"/>
        <end position="402"/>
    </location>
</feature>
<evidence type="ECO:0000256" key="4">
    <source>
        <dbReference type="PROSITE-ProRule" id="PRU01248"/>
    </source>
</evidence>
<dbReference type="Gene3D" id="1.10.150.130">
    <property type="match status" value="1"/>
</dbReference>
<evidence type="ECO:0000256" key="1">
    <source>
        <dbReference type="ARBA" id="ARBA00008857"/>
    </source>
</evidence>
<dbReference type="InterPro" id="IPR050090">
    <property type="entry name" value="Tyrosine_recombinase_XerCD"/>
</dbReference>
<reference evidence="8 9" key="1">
    <citation type="submission" date="2016-04" db="EMBL/GenBank/DDBJ databases">
        <authorList>
            <person name="Evans L.H."/>
            <person name="Alamgir A."/>
            <person name="Owens N."/>
            <person name="Weber N.D."/>
            <person name="Virtaneva K."/>
            <person name="Barbian K."/>
            <person name="Babar A."/>
            <person name="Rosenke K."/>
        </authorList>
    </citation>
    <scope>NUCLEOTIDE SEQUENCE [LARGE SCALE GENOMIC DNA]</scope>
    <source>
        <strain evidence="8 9">IFM 0406</strain>
    </source>
</reference>
<dbReference type="PROSITE" id="PS51898">
    <property type="entry name" value="TYR_RECOMBINASE"/>
    <property type="match status" value="1"/>
</dbReference>
<protein>
    <submittedName>
        <fullName evidence="8">Integrase</fullName>
    </submittedName>
</protein>